<accession>A0AAD5U5H3</accession>
<feature type="compositionally biased region" description="Basic and acidic residues" evidence="3">
    <location>
        <begin position="336"/>
        <end position="475"/>
    </location>
</feature>
<evidence type="ECO:0000256" key="2">
    <source>
        <dbReference type="PROSITE-ProRule" id="PRU00176"/>
    </source>
</evidence>
<gene>
    <name evidence="5" type="ORF">HK099_004029</name>
</gene>
<dbReference type="InterPro" id="IPR000504">
    <property type="entry name" value="RRM_dom"/>
</dbReference>
<dbReference type="InterPro" id="IPR035979">
    <property type="entry name" value="RBD_domain_sf"/>
</dbReference>
<feature type="compositionally biased region" description="Polar residues" evidence="3">
    <location>
        <begin position="482"/>
        <end position="494"/>
    </location>
</feature>
<dbReference type="AlphaFoldDB" id="A0AAD5U5H3"/>
<feature type="compositionally biased region" description="Basic and acidic residues" evidence="3">
    <location>
        <begin position="31"/>
        <end position="57"/>
    </location>
</feature>
<dbReference type="EMBL" id="JADGJW010000275">
    <property type="protein sequence ID" value="KAJ3220765.1"/>
    <property type="molecule type" value="Genomic_DNA"/>
</dbReference>
<feature type="region of interest" description="Disordered" evidence="3">
    <location>
        <begin position="18"/>
        <end position="65"/>
    </location>
</feature>
<feature type="domain" description="RRM" evidence="4">
    <location>
        <begin position="66"/>
        <end position="140"/>
    </location>
</feature>
<dbReference type="Proteomes" id="UP001211065">
    <property type="component" value="Unassembled WGS sequence"/>
</dbReference>
<comment type="caution">
    <text evidence="5">The sequence shown here is derived from an EMBL/GenBank/DDBJ whole genome shotgun (WGS) entry which is preliminary data.</text>
</comment>
<proteinExistence type="predicted"/>
<evidence type="ECO:0000256" key="1">
    <source>
        <dbReference type="ARBA" id="ARBA00022884"/>
    </source>
</evidence>
<dbReference type="PANTHER" id="PTHR23236:SF11">
    <property type="entry name" value="EUKARYOTIC TRANSLATION INITIATION FACTOR 4H"/>
    <property type="match status" value="1"/>
</dbReference>
<feature type="compositionally biased region" description="Polar residues" evidence="3">
    <location>
        <begin position="270"/>
        <end position="279"/>
    </location>
</feature>
<feature type="compositionally biased region" description="Basic and acidic residues" evidence="3">
    <location>
        <begin position="227"/>
        <end position="241"/>
    </location>
</feature>
<feature type="compositionally biased region" description="Basic and acidic residues" evidence="3">
    <location>
        <begin position="291"/>
        <end position="320"/>
    </location>
</feature>
<organism evidence="5 6">
    <name type="scientific">Clydaea vesicula</name>
    <dbReference type="NCBI Taxonomy" id="447962"/>
    <lineage>
        <taxon>Eukaryota</taxon>
        <taxon>Fungi</taxon>
        <taxon>Fungi incertae sedis</taxon>
        <taxon>Chytridiomycota</taxon>
        <taxon>Chytridiomycota incertae sedis</taxon>
        <taxon>Chytridiomycetes</taxon>
        <taxon>Lobulomycetales</taxon>
        <taxon>Lobulomycetaceae</taxon>
        <taxon>Clydaea</taxon>
    </lineage>
</organism>
<dbReference type="SUPFAM" id="SSF54928">
    <property type="entry name" value="RNA-binding domain, RBD"/>
    <property type="match status" value="1"/>
</dbReference>
<feature type="region of interest" description="Disordered" evidence="3">
    <location>
        <begin position="133"/>
        <end position="541"/>
    </location>
</feature>
<feature type="compositionally biased region" description="Polar residues" evidence="3">
    <location>
        <begin position="325"/>
        <end position="334"/>
    </location>
</feature>
<protein>
    <recommendedName>
        <fullName evidence="4">RRM domain-containing protein</fullName>
    </recommendedName>
</protein>
<dbReference type="InterPro" id="IPR012677">
    <property type="entry name" value="Nucleotide-bd_a/b_plait_sf"/>
</dbReference>
<dbReference type="Gene3D" id="3.30.70.330">
    <property type="match status" value="1"/>
</dbReference>
<dbReference type="Pfam" id="PF00076">
    <property type="entry name" value="RRM_1"/>
    <property type="match status" value="1"/>
</dbReference>
<dbReference type="PROSITE" id="PS50102">
    <property type="entry name" value="RRM"/>
    <property type="match status" value="1"/>
</dbReference>
<keyword evidence="1 2" id="KW-0694">RNA-binding</keyword>
<name>A0AAD5U5H3_9FUNG</name>
<feature type="compositionally biased region" description="Basic and acidic residues" evidence="3">
    <location>
        <begin position="133"/>
        <end position="142"/>
    </location>
</feature>
<reference evidence="5" key="1">
    <citation type="submission" date="2020-05" db="EMBL/GenBank/DDBJ databases">
        <title>Phylogenomic resolution of chytrid fungi.</title>
        <authorList>
            <person name="Stajich J.E."/>
            <person name="Amses K."/>
            <person name="Simmons R."/>
            <person name="Seto K."/>
            <person name="Myers J."/>
            <person name="Bonds A."/>
            <person name="Quandt C.A."/>
            <person name="Barry K."/>
            <person name="Liu P."/>
            <person name="Grigoriev I."/>
            <person name="Longcore J.E."/>
            <person name="James T.Y."/>
        </authorList>
    </citation>
    <scope>NUCLEOTIDE SEQUENCE</scope>
    <source>
        <strain evidence="5">JEL0476</strain>
    </source>
</reference>
<evidence type="ECO:0000259" key="4">
    <source>
        <dbReference type="PROSITE" id="PS50102"/>
    </source>
</evidence>
<evidence type="ECO:0000256" key="3">
    <source>
        <dbReference type="SAM" id="MobiDB-lite"/>
    </source>
</evidence>
<feature type="compositionally biased region" description="Basic and acidic residues" evidence="3">
    <location>
        <begin position="498"/>
        <end position="527"/>
    </location>
</feature>
<dbReference type="GO" id="GO:0003723">
    <property type="term" value="F:RNA binding"/>
    <property type="evidence" value="ECO:0007669"/>
    <property type="project" value="UniProtKB-UniRule"/>
</dbReference>
<dbReference type="PANTHER" id="PTHR23236">
    <property type="entry name" value="EUKARYOTIC TRANSLATION INITIATION FACTOR 4B/4H"/>
    <property type="match status" value="1"/>
</dbReference>
<keyword evidence="6" id="KW-1185">Reference proteome</keyword>
<sequence>MPPKKSKGVKLDLAFGNNWADDVDDLPTAPAHRENNEYEPRHKSYDDRNERRSDKPKLPVPDNPPYTAFIGNLSFDTTEKDLETLFRDLNISHIKLIRADDKPKGFGYIEFGERESLVDALKFNGESVRNRPIKIDVAEQKQHHNRGGGRGGDRDGGRPERREYVEDAKFATDWRSGAEGPLPPRDNFSRGDRGGFGNRQHSQDRGFGGGRQNSRERGGYRNQNNRDGGDRNYGGDRDRARGNFKNGGEARPGGERKKLALLPRTAGPLSPTSSEQELSNAPKVNPFGAAKPRDDTDFQKQFEERQALKKQKELEEKLANEEANDTNSKNLEQQNQEEKVERGNRSERGDRDRGYRGDRNVHRNNDRQGDRNNFERPPRKEQPISKADEVDEWTRGVALEEKPKPHFESKKSNWGDNNREDKKSWNDNNREDKKSWGDNIREDKKHWGDNNREDKKNWGDNNREDKRRGEKDNRPNHKIKSNWGTHNTDSNSDGTWGRGEKLQDVKKTFLKKEKVDTEQSEAKESKKPAANPYDILNEDDQ</sequence>
<evidence type="ECO:0000313" key="5">
    <source>
        <dbReference type="EMBL" id="KAJ3220765.1"/>
    </source>
</evidence>
<evidence type="ECO:0000313" key="6">
    <source>
        <dbReference type="Proteomes" id="UP001211065"/>
    </source>
</evidence>
<dbReference type="SMART" id="SM00360">
    <property type="entry name" value="RRM"/>
    <property type="match status" value="1"/>
</dbReference>
<feature type="compositionally biased region" description="Basic and acidic residues" evidence="3">
    <location>
        <begin position="151"/>
        <end position="172"/>
    </location>
</feature>